<dbReference type="InterPro" id="IPR056091">
    <property type="entry name" value="DUF7674"/>
</dbReference>
<accession>A0A420W289</accession>
<feature type="domain" description="DUF7674" evidence="1">
    <location>
        <begin position="44"/>
        <end position="148"/>
    </location>
</feature>
<organism evidence="2 3">
    <name type="scientific">Sphingobacterium puteale</name>
    <dbReference type="NCBI Taxonomy" id="2420510"/>
    <lineage>
        <taxon>Bacteria</taxon>
        <taxon>Pseudomonadati</taxon>
        <taxon>Bacteroidota</taxon>
        <taxon>Sphingobacteriia</taxon>
        <taxon>Sphingobacteriales</taxon>
        <taxon>Sphingobacteriaceae</taxon>
        <taxon>Sphingobacterium</taxon>
    </lineage>
</organism>
<name>A0A420W289_9SPHI</name>
<proteinExistence type="predicted"/>
<evidence type="ECO:0000313" key="3">
    <source>
        <dbReference type="Proteomes" id="UP000282423"/>
    </source>
</evidence>
<dbReference type="AlphaFoldDB" id="A0A420W289"/>
<dbReference type="Pfam" id="PF24722">
    <property type="entry name" value="DUF7674"/>
    <property type="match status" value="1"/>
</dbReference>
<keyword evidence="3" id="KW-1185">Reference proteome</keyword>
<evidence type="ECO:0000313" key="2">
    <source>
        <dbReference type="EMBL" id="RKO72708.1"/>
    </source>
</evidence>
<protein>
    <recommendedName>
        <fullName evidence="1">DUF7674 domain-containing protein</fullName>
    </recommendedName>
</protein>
<sequence>MVYGPHREGCDDHLDTYYDLSTVSRLNFEKSNMQKLNQYRVGMYLILHYREIRSEINLLIRKHNFAGALQAVVNHLRVLSADRNIDKLCRHIHFLGTLYSRGNHYVKYMMENLFVRSLTGLKRIYSAEEWTRIEYRLPLSFLEIQKRQQQAIY</sequence>
<evidence type="ECO:0000259" key="1">
    <source>
        <dbReference type="Pfam" id="PF24722"/>
    </source>
</evidence>
<comment type="caution">
    <text evidence="2">The sequence shown here is derived from an EMBL/GenBank/DDBJ whole genome shotgun (WGS) entry which is preliminary data.</text>
</comment>
<gene>
    <name evidence="2" type="ORF">D7322_04490</name>
</gene>
<dbReference type="Proteomes" id="UP000282423">
    <property type="component" value="Unassembled WGS sequence"/>
</dbReference>
<reference evidence="2 3" key="1">
    <citation type="submission" date="2018-10" db="EMBL/GenBank/DDBJ databases">
        <title>Sphingobacterium sp. M05W1-28.</title>
        <authorList>
            <person name="Cai H."/>
        </authorList>
    </citation>
    <scope>NUCLEOTIDE SEQUENCE [LARGE SCALE GENOMIC DNA]</scope>
    <source>
        <strain evidence="2 3">M05W1-28</strain>
    </source>
</reference>
<dbReference type="EMBL" id="RBWS01000004">
    <property type="protein sequence ID" value="RKO72708.1"/>
    <property type="molecule type" value="Genomic_DNA"/>
</dbReference>